<dbReference type="AlphaFoldDB" id="A0A561QGM0"/>
<keyword evidence="3" id="KW-1185">Reference proteome</keyword>
<reference evidence="2 3" key="1">
    <citation type="submission" date="2019-06" db="EMBL/GenBank/DDBJ databases">
        <title>Sorghum-associated microbial communities from plants grown in Nebraska, USA.</title>
        <authorList>
            <person name="Schachtman D."/>
        </authorList>
    </citation>
    <scope>NUCLEOTIDE SEQUENCE [LARGE SCALE GENOMIC DNA]</scope>
    <source>
        <strain evidence="2 3">1225</strain>
    </source>
</reference>
<name>A0A561QGM0_9HYPH</name>
<dbReference type="Proteomes" id="UP000320653">
    <property type="component" value="Unassembled WGS sequence"/>
</dbReference>
<protein>
    <recommendedName>
        <fullName evidence="1">DUF6036 domain-containing protein</fullName>
    </recommendedName>
</protein>
<dbReference type="EMBL" id="VIWP01000008">
    <property type="protein sequence ID" value="TWF49504.1"/>
    <property type="molecule type" value="Genomic_DNA"/>
</dbReference>
<dbReference type="Pfam" id="PF19502">
    <property type="entry name" value="DUF6036"/>
    <property type="match status" value="1"/>
</dbReference>
<gene>
    <name evidence="2" type="ORF">FHW37_108174</name>
</gene>
<sequence length="104" mass="11825">MRIPNRLFGYLSNFDETHGFYIDGCDETTARLPPDWQKRAVYKTITARGRKVELIAPSIEDIPLSKLVRLVEKDRGWISSLHSSRPVDKPAIIERMSAPASLLT</sequence>
<evidence type="ECO:0000313" key="2">
    <source>
        <dbReference type="EMBL" id="TWF49504.1"/>
    </source>
</evidence>
<evidence type="ECO:0000259" key="1">
    <source>
        <dbReference type="Pfam" id="PF19502"/>
    </source>
</evidence>
<evidence type="ECO:0000313" key="3">
    <source>
        <dbReference type="Proteomes" id="UP000320653"/>
    </source>
</evidence>
<organism evidence="2 3">
    <name type="scientific">Neorhizobium alkalisoli</name>
    <dbReference type="NCBI Taxonomy" id="528178"/>
    <lineage>
        <taxon>Bacteria</taxon>
        <taxon>Pseudomonadati</taxon>
        <taxon>Pseudomonadota</taxon>
        <taxon>Alphaproteobacteria</taxon>
        <taxon>Hyphomicrobiales</taxon>
        <taxon>Rhizobiaceae</taxon>
        <taxon>Rhizobium/Agrobacterium group</taxon>
        <taxon>Neorhizobium</taxon>
    </lineage>
</organism>
<proteinExistence type="predicted"/>
<dbReference type="InterPro" id="IPR045792">
    <property type="entry name" value="DUF6036"/>
</dbReference>
<comment type="caution">
    <text evidence="2">The sequence shown here is derived from an EMBL/GenBank/DDBJ whole genome shotgun (WGS) entry which is preliminary data.</text>
</comment>
<dbReference type="RefSeq" id="WP_432442896.1">
    <property type="nucleotide sequence ID" value="NZ_VIWP01000008.1"/>
</dbReference>
<feature type="domain" description="DUF6036" evidence="1">
    <location>
        <begin position="4"/>
        <end position="96"/>
    </location>
</feature>
<accession>A0A561QGM0</accession>